<dbReference type="GO" id="GO:0004519">
    <property type="term" value="F:endonuclease activity"/>
    <property type="evidence" value="ECO:0007669"/>
    <property type="project" value="UniProtKB-KW"/>
</dbReference>
<dbReference type="OrthoDB" id="2872697at2"/>
<organism evidence="2 3">
    <name type="scientific">Cohnella fermenti</name>
    <dbReference type="NCBI Taxonomy" id="2565925"/>
    <lineage>
        <taxon>Bacteria</taxon>
        <taxon>Bacillati</taxon>
        <taxon>Bacillota</taxon>
        <taxon>Bacilli</taxon>
        <taxon>Bacillales</taxon>
        <taxon>Paenibacillaceae</taxon>
        <taxon>Cohnella</taxon>
    </lineage>
</organism>
<feature type="region of interest" description="Disordered" evidence="1">
    <location>
        <begin position="1"/>
        <end position="43"/>
    </location>
</feature>
<gene>
    <name evidence="2" type="ORF">E6C55_16105</name>
</gene>
<proteinExistence type="predicted"/>
<reference evidence="2 3" key="1">
    <citation type="submission" date="2019-04" db="EMBL/GenBank/DDBJ databases">
        <title>Cohnella sp. nov. isolated from preserved vegetables.</title>
        <authorList>
            <person name="Lin S.-Y."/>
            <person name="Hung M.-H."/>
            <person name="Young C.-C."/>
        </authorList>
    </citation>
    <scope>NUCLEOTIDE SEQUENCE [LARGE SCALE GENOMIC DNA]</scope>
    <source>
        <strain evidence="2 3">CC-MHH1044</strain>
    </source>
</reference>
<dbReference type="Pfam" id="PF12639">
    <property type="entry name" value="Colicin-DNase"/>
    <property type="match status" value="1"/>
</dbReference>
<keyword evidence="3" id="KW-1185">Reference proteome</keyword>
<keyword evidence="2" id="KW-0540">Nuclease</keyword>
<comment type="caution">
    <text evidence="2">The sequence shown here is derived from an EMBL/GenBank/DDBJ whole genome shotgun (WGS) entry which is preliminary data.</text>
</comment>
<evidence type="ECO:0000313" key="2">
    <source>
        <dbReference type="EMBL" id="THF77540.1"/>
    </source>
</evidence>
<sequence>MVPFTAVLSEVSKESLKEAGKEGAKETAKEGVGGGKSSVPEFAKGAKAETITSFEAADKPVRPVGAEAKSGAIERGYSSEVIESLSAEVEKLPENECFSTYEERIQQTPTDKNTERGYWEGSRGESKYLSSEENINDLLAKYGVEGIKYRDGIPDFSTCSESTVQIDNMSEKRDVNFRQADEKCAEQWNSESKDGKNDWTARDIANWRRENGYSWHECNDRKTCQLIPTEINDYFGHFGGVGECKKANLQEEGFDE</sequence>
<evidence type="ECO:0000256" key="1">
    <source>
        <dbReference type="SAM" id="MobiDB-lite"/>
    </source>
</evidence>
<protein>
    <submittedName>
        <fullName evidence="2">HNH endonuclease</fullName>
    </submittedName>
</protein>
<name>A0A4S4BSR3_9BACL</name>
<evidence type="ECO:0000313" key="3">
    <source>
        <dbReference type="Proteomes" id="UP000310636"/>
    </source>
</evidence>
<dbReference type="EMBL" id="SSOB01000019">
    <property type="protein sequence ID" value="THF77540.1"/>
    <property type="molecule type" value="Genomic_DNA"/>
</dbReference>
<keyword evidence="2" id="KW-0255">Endonuclease</keyword>
<dbReference type="AlphaFoldDB" id="A0A4S4BSR3"/>
<dbReference type="RefSeq" id="WP_136370840.1">
    <property type="nucleotide sequence ID" value="NZ_SSOB01000019.1"/>
</dbReference>
<accession>A0A4S4BSR3</accession>
<keyword evidence="2" id="KW-0378">Hydrolase</keyword>
<feature type="compositionally biased region" description="Basic and acidic residues" evidence="1">
    <location>
        <begin position="11"/>
        <end position="29"/>
    </location>
</feature>
<dbReference type="Proteomes" id="UP000310636">
    <property type="component" value="Unassembled WGS sequence"/>
</dbReference>